<dbReference type="InParanoid" id="A0A1X7V518"/>
<dbReference type="AlphaFoldDB" id="A0A1X7V518"/>
<organism evidence="1">
    <name type="scientific">Amphimedon queenslandica</name>
    <name type="common">Sponge</name>
    <dbReference type="NCBI Taxonomy" id="400682"/>
    <lineage>
        <taxon>Eukaryota</taxon>
        <taxon>Metazoa</taxon>
        <taxon>Porifera</taxon>
        <taxon>Demospongiae</taxon>
        <taxon>Heteroscleromorpha</taxon>
        <taxon>Haplosclerida</taxon>
        <taxon>Niphatidae</taxon>
        <taxon>Amphimedon</taxon>
    </lineage>
</organism>
<reference evidence="1" key="1">
    <citation type="submission" date="2017-05" db="UniProtKB">
        <authorList>
            <consortium name="EnsemblMetazoa"/>
        </authorList>
    </citation>
    <scope>IDENTIFICATION</scope>
</reference>
<evidence type="ECO:0000313" key="1">
    <source>
        <dbReference type="EnsemblMetazoa" id="Aqu2.1.34919_001"/>
    </source>
</evidence>
<protein>
    <submittedName>
        <fullName evidence="1">Uncharacterized protein</fullName>
    </submittedName>
</protein>
<name>A0A1X7V518_AMPQE</name>
<sequence length="21" mass="2424">MKLLLSFNTLQALQARVSIYN</sequence>
<dbReference type="EnsemblMetazoa" id="Aqu2.1.34919_001">
    <property type="protein sequence ID" value="Aqu2.1.34919_001"/>
    <property type="gene ID" value="Aqu2.1.34919"/>
</dbReference>
<accession>A0A1X7V518</accession>
<proteinExistence type="predicted"/>